<dbReference type="Pfam" id="PF14599">
    <property type="entry name" value="zinc_ribbon_6"/>
    <property type="match status" value="1"/>
</dbReference>
<dbReference type="Proteomes" id="UP001054902">
    <property type="component" value="Unassembled WGS sequence"/>
</dbReference>
<evidence type="ECO:0000256" key="2">
    <source>
        <dbReference type="ARBA" id="ARBA00022771"/>
    </source>
</evidence>
<dbReference type="CDD" id="cd16464">
    <property type="entry name" value="RING-H2_Pirh2-like"/>
    <property type="match status" value="1"/>
</dbReference>
<organism evidence="9 10">
    <name type="scientific">Chaetoceros tenuissimus</name>
    <dbReference type="NCBI Taxonomy" id="426638"/>
    <lineage>
        <taxon>Eukaryota</taxon>
        <taxon>Sar</taxon>
        <taxon>Stramenopiles</taxon>
        <taxon>Ochrophyta</taxon>
        <taxon>Bacillariophyta</taxon>
        <taxon>Coscinodiscophyceae</taxon>
        <taxon>Chaetocerotophycidae</taxon>
        <taxon>Chaetocerotales</taxon>
        <taxon>Chaetocerotaceae</taxon>
        <taxon>Chaetoceros</taxon>
    </lineage>
</organism>
<evidence type="ECO:0000313" key="9">
    <source>
        <dbReference type="EMBL" id="GFH57675.1"/>
    </source>
</evidence>
<dbReference type="AlphaFoldDB" id="A0AAD3D6H3"/>
<evidence type="ECO:0000313" key="10">
    <source>
        <dbReference type="Proteomes" id="UP001054902"/>
    </source>
</evidence>
<dbReference type="InterPro" id="IPR037275">
    <property type="entry name" value="Znf_CTCHY_sf"/>
</dbReference>
<proteinExistence type="predicted"/>
<dbReference type="Gene3D" id="3.30.40.10">
    <property type="entry name" value="Zinc/RING finger domain, C3HC4 (zinc finger)"/>
    <property type="match status" value="1"/>
</dbReference>
<evidence type="ECO:0000256" key="1">
    <source>
        <dbReference type="ARBA" id="ARBA00022723"/>
    </source>
</evidence>
<evidence type="ECO:0000259" key="6">
    <source>
        <dbReference type="PROSITE" id="PS50089"/>
    </source>
</evidence>
<comment type="caution">
    <text evidence="9">The sequence shown here is derived from an EMBL/GenBank/DDBJ whole genome shotgun (WGS) entry which is preliminary data.</text>
</comment>
<feature type="domain" description="RING-type" evidence="6">
    <location>
        <begin position="273"/>
        <end position="315"/>
    </location>
</feature>
<keyword evidence="3" id="KW-0862">Zinc</keyword>
<dbReference type="InterPro" id="IPR039512">
    <property type="entry name" value="RCHY1_zinc-ribbon"/>
</dbReference>
<feature type="domain" description="CHY-type" evidence="7">
    <location>
        <begin position="135"/>
        <end position="207"/>
    </location>
</feature>
<dbReference type="Pfam" id="PF13639">
    <property type="entry name" value="zf-RING_2"/>
    <property type="match status" value="1"/>
</dbReference>
<dbReference type="PANTHER" id="PTHR21319:SF53">
    <property type="entry name" value="RING FINGER AND CHY ZINC FINGER DOMAIN-CONTAINING PROTEIN 1"/>
    <property type="match status" value="1"/>
</dbReference>
<dbReference type="GO" id="GO:0016567">
    <property type="term" value="P:protein ubiquitination"/>
    <property type="evidence" value="ECO:0007669"/>
    <property type="project" value="TreeGrafter"/>
</dbReference>
<feature type="region of interest" description="Disordered" evidence="5">
    <location>
        <begin position="1"/>
        <end position="45"/>
    </location>
</feature>
<dbReference type="InterPro" id="IPR001841">
    <property type="entry name" value="Znf_RING"/>
</dbReference>
<dbReference type="SUPFAM" id="SSF161219">
    <property type="entry name" value="CHY zinc finger-like"/>
    <property type="match status" value="1"/>
</dbReference>
<keyword evidence="1" id="KW-0479">Metal-binding</keyword>
<dbReference type="SUPFAM" id="SSF161245">
    <property type="entry name" value="Zinc hairpin stack"/>
    <property type="match status" value="1"/>
</dbReference>
<dbReference type="Gene3D" id="2.20.28.10">
    <property type="match status" value="1"/>
</dbReference>
<keyword evidence="2 4" id="KW-0863">Zinc-finger</keyword>
<protein>
    <submittedName>
        <fullName evidence="9">RING finger and CHY zinc finger domain-containing protein 1</fullName>
    </submittedName>
</protein>
<reference evidence="9 10" key="1">
    <citation type="journal article" date="2021" name="Sci. Rep.">
        <title>The genome of the diatom Chaetoceros tenuissimus carries an ancient integrated fragment of an extant virus.</title>
        <authorList>
            <person name="Hongo Y."/>
            <person name="Kimura K."/>
            <person name="Takaki Y."/>
            <person name="Yoshida Y."/>
            <person name="Baba S."/>
            <person name="Kobayashi G."/>
            <person name="Nagasaki K."/>
            <person name="Hano T."/>
            <person name="Tomaru Y."/>
        </authorList>
    </citation>
    <scope>NUCLEOTIDE SEQUENCE [LARGE SCALE GENOMIC DNA]</scope>
    <source>
        <strain evidence="9 10">NIES-3715</strain>
    </source>
</reference>
<dbReference type="PROSITE" id="PS51270">
    <property type="entry name" value="ZF_CTCHY"/>
    <property type="match status" value="1"/>
</dbReference>
<evidence type="ECO:0000259" key="7">
    <source>
        <dbReference type="PROSITE" id="PS51266"/>
    </source>
</evidence>
<feature type="compositionally biased region" description="Low complexity" evidence="5">
    <location>
        <begin position="33"/>
        <end position="42"/>
    </location>
</feature>
<dbReference type="GO" id="GO:0005634">
    <property type="term" value="C:nucleus"/>
    <property type="evidence" value="ECO:0007669"/>
    <property type="project" value="TreeGrafter"/>
</dbReference>
<dbReference type="PANTHER" id="PTHR21319">
    <property type="entry name" value="RING FINGER AND CHY ZINC FINGER DOMAIN-CONTAINING PROTEIN 1"/>
    <property type="match status" value="1"/>
</dbReference>
<dbReference type="InterPro" id="IPR037274">
    <property type="entry name" value="Znf_CHY_sf"/>
</dbReference>
<evidence type="ECO:0000256" key="3">
    <source>
        <dbReference type="ARBA" id="ARBA00022833"/>
    </source>
</evidence>
<name>A0AAD3D6H3_9STRA</name>
<sequence>MDDDIDMMDVSSRSSTPEADANQPFDQDMNPTSNDSGSNNLDGSDRIMSITESASALPQEQEATQAKRRAIRALMMDRSLDERTRSMRIQQLMDGSNPDTIYNQLQQEQQNELQQQVANGEISQNNAQALQAAVATGATVPCVHYERKCNVVAPCCGKLFGCRVCHDELTNGAHGQMDRFAIREIVCKECNTRQTCSNRCINPQCGITFAEYHCHKCNLWMALANQPFHCDKCGFCRVGGQQHYRHCDQCSMCINANTFDQHNCLRDKYKNNCPVCREDMHTSRHAPQDLPCGHAIHAHCFRRLASYDYRCPVCKKTVVSHRSMAAAWAERASDIDSQPMPNDLARVVDIMCNDCEEKSKNLSWHFLGVQCPKCSSFNTVVEEVINSSTST</sequence>
<dbReference type="GO" id="GO:0008270">
    <property type="term" value="F:zinc ion binding"/>
    <property type="evidence" value="ECO:0007669"/>
    <property type="project" value="UniProtKB-KW"/>
</dbReference>
<evidence type="ECO:0000256" key="4">
    <source>
        <dbReference type="PROSITE-ProRule" id="PRU00601"/>
    </source>
</evidence>
<dbReference type="Pfam" id="PF05495">
    <property type="entry name" value="zf-CHY"/>
    <property type="match status" value="1"/>
</dbReference>
<dbReference type="SMART" id="SM00184">
    <property type="entry name" value="RING"/>
    <property type="match status" value="1"/>
</dbReference>
<dbReference type="InterPro" id="IPR013083">
    <property type="entry name" value="Znf_RING/FYVE/PHD"/>
</dbReference>
<evidence type="ECO:0000259" key="8">
    <source>
        <dbReference type="PROSITE" id="PS51270"/>
    </source>
</evidence>
<feature type="domain" description="CTCHY-type" evidence="8">
    <location>
        <begin position="209"/>
        <end position="272"/>
    </location>
</feature>
<dbReference type="EMBL" id="BLLK01000058">
    <property type="protein sequence ID" value="GFH57675.1"/>
    <property type="molecule type" value="Genomic_DNA"/>
</dbReference>
<evidence type="ECO:0000256" key="5">
    <source>
        <dbReference type="SAM" id="MobiDB-lite"/>
    </source>
</evidence>
<keyword evidence="10" id="KW-1185">Reference proteome</keyword>
<dbReference type="PROSITE" id="PS51266">
    <property type="entry name" value="ZF_CHY"/>
    <property type="match status" value="1"/>
</dbReference>
<accession>A0AAD3D6H3</accession>
<dbReference type="InterPro" id="IPR017921">
    <property type="entry name" value="Znf_CTCHY"/>
</dbReference>
<dbReference type="InterPro" id="IPR008913">
    <property type="entry name" value="Znf_CHY"/>
</dbReference>
<dbReference type="PROSITE" id="PS50089">
    <property type="entry name" value="ZF_RING_2"/>
    <property type="match status" value="1"/>
</dbReference>
<dbReference type="SUPFAM" id="SSF57850">
    <property type="entry name" value="RING/U-box"/>
    <property type="match status" value="1"/>
</dbReference>
<dbReference type="GO" id="GO:0006511">
    <property type="term" value="P:ubiquitin-dependent protein catabolic process"/>
    <property type="evidence" value="ECO:0007669"/>
    <property type="project" value="TreeGrafter"/>
</dbReference>
<dbReference type="GO" id="GO:0061630">
    <property type="term" value="F:ubiquitin protein ligase activity"/>
    <property type="evidence" value="ECO:0007669"/>
    <property type="project" value="TreeGrafter"/>
</dbReference>
<gene>
    <name evidence="9" type="ORF">CTEN210_14151</name>
</gene>